<dbReference type="GO" id="GO:0006094">
    <property type="term" value="P:gluconeogenesis"/>
    <property type="evidence" value="ECO:0007669"/>
    <property type="project" value="UniProtKB-UniRule"/>
</dbReference>
<reference evidence="11" key="1">
    <citation type="journal article" date="2020" name="mSystems">
        <title>Genome- and Community-Level Interaction Insights into Carbon Utilization and Element Cycling Functions of Hydrothermarchaeota in Hydrothermal Sediment.</title>
        <authorList>
            <person name="Zhou Z."/>
            <person name="Liu Y."/>
            <person name="Xu W."/>
            <person name="Pan J."/>
            <person name="Luo Z.H."/>
            <person name="Li M."/>
        </authorList>
    </citation>
    <scope>NUCLEOTIDE SEQUENCE [LARGE SCALE GENOMIC DNA]</scope>
    <source>
        <strain evidence="11">HyVt-345</strain>
    </source>
</reference>
<evidence type="ECO:0000256" key="5">
    <source>
        <dbReference type="ARBA" id="ARBA00022741"/>
    </source>
</evidence>
<dbReference type="NCBIfam" id="TIGR00224">
    <property type="entry name" value="pckA"/>
    <property type="match status" value="1"/>
</dbReference>
<organism evidence="11">
    <name type="scientific">Pricia antarctica</name>
    <dbReference type="NCBI Taxonomy" id="641691"/>
    <lineage>
        <taxon>Bacteria</taxon>
        <taxon>Pseudomonadati</taxon>
        <taxon>Bacteroidota</taxon>
        <taxon>Flavobacteriia</taxon>
        <taxon>Flavobacteriales</taxon>
        <taxon>Flavobacteriaceae</taxon>
        <taxon>Pricia</taxon>
    </lineage>
</organism>
<keyword evidence="5 10" id="KW-0547">Nucleotide-binding</keyword>
<gene>
    <name evidence="10 11" type="primary">pckA</name>
    <name evidence="11" type="ORF">ENH87_02670</name>
</gene>
<dbReference type="SUPFAM" id="SSF53795">
    <property type="entry name" value="PEP carboxykinase-like"/>
    <property type="match status" value="1"/>
</dbReference>
<dbReference type="FunFam" id="2.170.8.10:FF:000001">
    <property type="entry name" value="Phosphoenolpyruvate carboxykinase (ATP)"/>
    <property type="match status" value="1"/>
</dbReference>
<feature type="binding site" evidence="10">
    <location>
        <position position="222"/>
    </location>
    <ligand>
        <name>Mn(2+)</name>
        <dbReference type="ChEBI" id="CHEBI:29035"/>
    </ligand>
</feature>
<dbReference type="GO" id="GO:0046872">
    <property type="term" value="F:metal ion binding"/>
    <property type="evidence" value="ECO:0007669"/>
    <property type="project" value="UniProtKB-KW"/>
</dbReference>
<feature type="binding site" evidence="10">
    <location>
        <position position="450"/>
    </location>
    <ligand>
        <name>ATP</name>
        <dbReference type="ChEBI" id="CHEBI:30616"/>
    </ligand>
</feature>
<feature type="binding site" evidence="10">
    <location>
        <position position="202"/>
    </location>
    <ligand>
        <name>ATP</name>
        <dbReference type="ChEBI" id="CHEBI:30616"/>
    </ligand>
</feature>
<proteinExistence type="inferred from homology"/>
<feature type="binding site" evidence="10">
    <location>
        <position position="202"/>
    </location>
    <ligand>
        <name>Mn(2+)</name>
        <dbReference type="ChEBI" id="CHEBI:29035"/>
    </ligand>
</feature>
<feature type="binding site" evidence="10">
    <location>
        <position position="259"/>
    </location>
    <ligand>
        <name>Mn(2+)</name>
        <dbReference type="ChEBI" id="CHEBI:29035"/>
    </ligand>
</feature>
<comment type="similarity">
    <text evidence="2 10">Belongs to the phosphoenolpyruvate carboxykinase (ATP) family.</text>
</comment>
<dbReference type="UniPathway" id="UPA00138"/>
<dbReference type="GO" id="GO:0005524">
    <property type="term" value="F:ATP binding"/>
    <property type="evidence" value="ECO:0007669"/>
    <property type="project" value="UniProtKB-UniRule"/>
</dbReference>
<dbReference type="EC" id="4.1.1.49" evidence="3 10"/>
<dbReference type="AlphaFoldDB" id="A0A831VTS8"/>
<keyword evidence="10" id="KW-0464">Manganese</keyword>
<feature type="binding site" evidence="10">
    <location>
        <position position="222"/>
    </location>
    <ligand>
        <name>ATP</name>
        <dbReference type="ChEBI" id="CHEBI:30616"/>
    </ligand>
</feature>
<dbReference type="PANTHER" id="PTHR30031:SF0">
    <property type="entry name" value="PHOSPHOENOLPYRUVATE CARBOXYKINASE (ATP)"/>
    <property type="match status" value="1"/>
</dbReference>
<keyword evidence="10" id="KW-0479">Metal-binding</keyword>
<evidence type="ECO:0000256" key="2">
    <source>
        <dbReference type="ARBA" id="ARBA00006052"/>
    </source>
</evidence>
<evidence type="ECO:0000256" key="9">
    <source>
        <dbReference type="ARBA" id="ARBA00047371"/>
    </source>
</evidence>
<dbReference type="Gene3D" id="3.90.228.20">
    <property type="match status" value="1"/>
</dbReference>
<keyword evidence="6 10" id="KW-0210">Decarboxylase</keyword>
<evidence type="ECO:0000313" key="11">
    <source>
        <dbReference type="EMBL" id="HEA19804.1"/>
    </source>
</evidence>
<keyword evidence="10" id="KW-0963">Cytoplasm</keyword>
<evidence type="ECO:0000256" key="1">
    <source>
        <dbReference type="ARBA" id="ARBA00004742"/>
    </source>
</evidence>
<feature type="binding site" evidence="10">
    <location>
        <begin position="444"/>
        <end position="445"/>
    </location>
    <ligand>
        <name>ATP</name>
        <dbReference type="ChEBI" id="CHEBI:30616"/>
    </ligand>
</feature>
<feature type="binding site" evidence="10">
    <location>
        <position position="325"/>
    </location>
    <ligand>
        <name>substrate</name>
    </ligand>
</feature>
<dbReference type="EMBL" id="DRGL01000014">
    <property type="protein sequence ID" value="HEA19804.1"/>
    <property type="molecule type" value="Genomic_DNA"/>
</dbReference>
<comment type="pathway">
    <text evidence="1 10">Carbohydrate biosynthesis; gluconeogenesis.</text>
</comment>
<comment type="catalytic activity">
    <reaction evidence="9 10">
        <text>oxaloacetate + ATP = phosphoenolpyruvate + ADP + CO2</text>
        <dbReference type="Rhea" id="RHEA:18617"/>
        <dbReference type="ChEBI" id="CHEBI:16452"/>
        <dbReference type="ChEBI" id="CHEBI:16526"/>
        <dbReference type="ChEBI" id="CHEBI:30616"/>
        <dbReference type="ChEBI" id="CHEBI:58702"/>
        <dbReference type="ChEBI" id="CHEBI:456216"/>
        <dbReference type="EC" id="4.1.1.49"/>
    </reaction>
</comment>
<evidence type="ECO:0000256" key="3">
    <source>
        <dbReference type="ARBA" id="ARBA00012363"/>
    </source>
</evidence>
<dbReference type="GO" id="GO:0004612">
    <property type="term" value="F:phosphoenolpyruvate carboxykinase (ATP) activity"/>
    <property type="evidence" value="ECO:0007669"/>
    <property type="project" value="UniProtKB-UniRule"/>
</dbReference>
<feature type="binding site" evidence="10">
    <location>
        <position position="202"/>
    </location>
    <ligand>
        <name>substrate</name>
    </ligand>
</feature>
<dbReference type="NCBIfam" id="NF006821">
    <property type="entry name" value="PRK09344.1-3"/>
    <property type="match status" value="1"/>
</dbReference>
<dbReference type="GO" id="GO:0005829">
    <property type="term" value="C:cytosol"/>
    <property type="evidence" value="ECO:0007669"/>
    <property type="project" value="TreeGrafter"/>
</dbReference>
<keyword evidence="4 10" id="KW-0312">Gluconeogenesis</keyword>
<dbReference type="Pfam" id="PF01293">
    <property type="entry name" value="PEPCK_ATP"/>
    <property type="match status" value="1"/>
</dbReference>
<dbReference type="Gene3D" id="2.170.8.10">
    <property type="entry name" value="Phosphoenolpyruvate Carboxykinase, domain 2"/>
    <property type="match status" value="1"/>
</dbReference>
<dbReference type="InterPro" id="IPR001272">
    <property type="entry name" value="PEP_carboxykinase_ATP"/>
</dbReference>
<name>A0A831VTS8_9FLAO</name>
<dbReference type="NCBIfam" id="NF006820">
    <property type="entry name" value="PRK09344.1-2"/>
    <property type="match status" value="1"/>
</dbReference>
<dbReference type="HAMAP" id="MF_00453">
    <property type="entry name" value="PEPCK_ATP"/>
    <property type="match status" value="1"/>
</dbReference>
<evidence type="ECO:0000256" key="4">
    <source>
        <dbReference type="ARBA" id="ARBA00022432"/>
    </source>
</evidence>
<evidence type="ECO:0000256" key="8">
    <source>
        <dbReference type="ARBA" id="ARBA00023239"/>
    </source>
</evidence>
<feature type="binding site" evidence="10">
    <location>
        <begin position="238"/>
        <end position="246"/>
    </location>
    <ligand>
        <name>ATP</name>
        <dbReference type="ChEBI" id="CHEBI:30616"/>
    </ligand>
</feature>
<evidence type="ECO:0000256" key="6">
    <source>
        <dbReference type="ARBA" id="ARBA00022793"/>
    </source>
</evidence>
<dbReference type="PIRSF" id="PIRSF006294">
    <property type="entry name" value="PEP_crbxkin"/>
    <property type="match status" value="1"/>
</dbReference>
<feature type="binding site" evidence="10">
    <location>
        <position position="196"/>
    </location>
    <ligand>
        <name>substrate</name>
    </ligand>
</feature>
<comment type="caution">
    <text evidence="11">The sequence shown here is derived from an EMBL/GenBank/DDBJ whole genome shotgun (WGS) entry which is preliminary data.</text>
</comment>
<comment type="cofactor">
    <cofactor evidence="10">
        <name>Mn(2+)</name>
        <dbReference type="ChEBI" id="CHEBI:29035"/>
    </cofactor>
    <text evidence="10">Binds 1 Mn(2+) ion per subunit.</text>
</comment>
<dbReference type="Gene3D" id="3.40.449.10">
    <property type="entry name" value="Phosphoenolpyruvate Carboxykinase, domain 1"/>
    <property type="match status" value="1"/>
</dbReference>
<evidence type="ECO:0000256" key="10">
    <source>
        <dbReference type="HAMAP-Rule" id="MF_00453"/>
    </source>
</evidence>
<comment type="function">
    <text evidence="10">Involved in the gluconeogenesis. Catalyzes the conversion of oxaloacetate (OAA) to phosphoenolpyruvate (PEP) through direct phosphoryl transfer between the nucleoside triphosphate and OAA.</text>
</comment>
<dbReference type="PANTHER" id="PTHR30031">
    <property type="entry name" value="PHOSPHOENOLPYRUVATE CARBOXYKINASE ATP"/>
    <property type="match status" value="1"/>
</dbReference>
<dbReference type="InterPro" id="IPR008210">
    <property type="entry name" value="PEP_carboxykinase_N"/>
</dbReference>
<dbReference type="InterPro" id="IPR013035">
    <property type="entry name" value="PEP_carboxykinase_C"/>
</dbReference>
<dbReference type="Proteomes" id="UP000886191">
    <property type="component" value="Unassembled WGS sequence"/>
</dbReference>
<accession>A0A831VTS8</accession>
<feature type="binding site" evidence="10">
    <location>
        <position position="60"/>
    </location>
    <ligand>
        <name>substrate</name>
    </ligand>
</feature>
<keyword evidence="8 10" id="KW-0456">Lyase</keyword>
<feature type="binding site" evidence="10">
    <location>
        <position position="325"/>
    </location>
    <ligand>
        <name>ATP</name>
        <dbReference type="ChEBI" id="CHEBI:30616"/>
    </ligand>
</feature>
<comment type="subcellular location">
    <subcellularLocation>
        <location evidence="10">Cytoplasm</location>
    </subcellularLocation>
</comment>
<sequence length="544" mass="61002">MEIVSKTPKNADLKKYGLENVTAHWNLDGETLQKLTVEKGMGTETENGTLCINTGKFTGRSPKDRFLVKDDYTKDKVWWGRINKPLDPDNFDRLHTEVIDYLSGKEIYVRDAYVCADPEYRMNVRTITEYPWSNFFIKNMFIGLADDEIENFEEEWLVLCAPGYEAKNPESFGLRAGNFSILDFTRKVALVAGSAYTGEMKKGIFSALNLILPIEKNVLPMHCSANVGEDGDTAIFFGLSGTGKTTLSADPERKLIGDDEHGWTEDNTIFNFEGGCYAKVIDLTEEKEPDIYRAIRPGALLENVVFKEGTKEVDYADSSITQNTRVSYPIDHIDNIVVPSYAKNPKNIFFLTCDAFGVLPPVSKLTPGQAAYHFISGYTAKVAGTEAGINEPVPSFSACFGEPFMPLHPTVYAEMLSKKMTEAGVNVWLVNTGWSGGPYGVGSRIKLKYTRAMISSILEGELEKVDYEQHPIFGLYMPKYCHEVPTEMLDPMNTWLQKGAYISKSIQLAHSFHLNFDKFINQASEEIMHGGPLIDAHQIMDHHM</sequence>
<feature type="binding site" evidence="10">
    <location>
        <position position="288"/>
    </location>
    <ligand>
        <name>ATP</name>
        <dbReference type="ChEBI" id="CHEBI:30616"/>
    </ligand>
</feature>
<evidence type="ECO:0000256" key="7">
    <source>
        <dbReference type="ARBA" id="ARBA00022840"/>
    </source>
</evidence>
<dbReference type="SUPFAM" id="SSF68923">
    <property type="entry name" value="PEP carboxykinase N-terminal domain"/>
    <property type="match status" value="1"/>
</dbReference>
<protein>
    <recommendedName>
        <fullName evidence="3 10">Phosphoenolpyruvate carboxykinase (ATP)</fullName>
        <shortName evidence="10">PCK</shortName>
        <shortName evidence="10">PEP carboxykinase</shortName>
        <shortName evidence="10">PEPCK</shortName>
        <ecNumber evidence="3 10">4.1.1.49</ecNumber>
    </recommendedName>
</protein>
<keyword evidence="7 10" id="KW-0067">ATP-binding</keyword>